<dbReference type="PANTHER" id="PTHR43046">
    <property type="entry name" value="GDP-MANNOSE MANNOSYL HYDROLASE"/>
    <property type="match status" value="1"/>
</dbReference>
<dbReference type="PROSITE" id="PS51462">
    <property type="entry name" value="NUDIX"/>
    <property type="match status" value="1"/>
</dbReference>
<dbReference type="CDD" id="cd04672">
    <property type="entry name" value="NUDIX_CDP-Chase_like"/>
    <property type="match status" value="1"/>
</dbReference>
<dbReference type="InterPro" id="IPR015797">
    <property type="entry name" value="NUDIX_hydrolase-like_dom_sf"/>
</dbReference>
<dbReference type="PANTHER" id="PTHR43046:SF16">
    <property type="entry name" value="ADP-RIBOSE PYROPHOSPHATASE YJHB-RELATED"/>
    <property type="match status" value="1"/>
</dbReference>
<dbReference type="EMBL" id="JBGEHV010000004">
    <property type="protein sequence ID" value="MEY8038497.1"/>
    <property type="molecule type" value="Genomic_DNA"/>
</dbReference>
<comment type="caution">
    <text evidence="6">The sequence shown here is derived from an EMBL/GenBank/DDBJ whole genome shotgun (WGS) entry which is preliminary data.</text>
</comment>
<comment type="similarity">
    <text evidence="2 4">Belongs to the Nudix hydrolase family.</text>
</comment>
<dbReference type="InterPro" id="IPR000086">
    <property type="entry name" value="NUDIX_hydrolase_dom"/>
</dbReference>
<dbReference type="RefSeq" id="WP_345367912.1">
    <property type="nucleotide sequence ID" value="NZ_BAABII010000020.1"/>
</dbReference>
<accession>A0ABV4CEP6</accession>
<evidence type="ECO:0000256" key="2">
    <source>
        <dbReference type="ARBA" id="ARBA00005582"/>
    </source>
</evidence>
<organism evidence="6 7">
    <name type="scientific">Saccharopolyspora cebuensis</name>
    <dbReference type="NCBI Taxonomy" id="418759"/>
    <lineage>
        <taxon>Bacteria</taxon>
        <taxon>Bacillati</taxon>
        <taxon>Actinomycetota</taxon>
        <taxon>Actinomycetes</taxon>
        <taxon>Pseudonocardiales</taxon>
        <taxon>Pseudonocardiaceae</taxon>
        <taxon>Saccharopolyspora</taxon>
    </lineage>
</organism>
<proteinExistence type="inferred from homology"/>
<feature type="domain" description="Nudix hydrolase" evidence="5">
    <location>
        <begin position="70"/>
        <end position="204"/>
    </location>
</feature>
<sequence>MEPPEQVIRRQAASLRAIAQTGLAYSGDESDHERYRAIRTAADALMELVTAEPLPAELDRTTVADAGYATPKVDVRAAVFDEDERVLLMQERSDQRWSLPGGWCDVGESPGQAACREVLEEAGVAVRATRLAAVLDRESRGHWPPMAAHVYKLFFLCERTGAPDRNAEPLETLDVGWFALEALPELSTSRITEEELHLLRDAHRDPSRPAVFD</sequence>
<dbReference type="PROSITE" id="PS00893">
    <property type="entry name" value="NUDIX_BOX"/>
    <property type="match status" value="1"/>
</dbReference>
<dbReference type="PRINTS" id="PR00502">
    <property type="entry name" value="NUDIXFAMILY"/>
</dbReference>
<evidence type="ECO:0000256" key="1">
    <source>
        <dbReference type="ARBA" id="ARBA00001946"/>
    </source>
</evidence>
<dbReference type="GO" id="GO:0016787">
    <property type="term" value="F:hydrolase activity"/>
    <property type="evidence" value="ECO:0007669"/>
    <property type="project" value="UniProtKB-KW"/>
</dbReference>
<dbReference type="InterPro" id="IPR059176">
    <property type="entry name" value="UDP-X_N"/>
</dbReference>
<comment type="cofactor">
    <cofactor evidence="1">
        <name>Mg(2+)</name>
        <dbReference type="ChEBI" id="CHEBI:18420"/>
    </cofactor>
</comment>
<protein>
    <submittedName>
        <fullName evidence="6">NUDIX hydrolase N-terminal domain-containing protein</fullName>
    </submittedName>
</protein>
<evidence type="ECO:0000256" key="4">
    <source>
        <dbReference type="RuleBase" id="RU003476"/>
    </source>
</evidence>
<name>A0ABV4CEP6_9PSEU</name>
<reference evidence="6 7" key="1">
    <citation type="submission" date="2024-08" db="EMBL/GenBank/DDBJ databases">
        <title>Genome mining of Saccharopolyspora cebuensis PGLac3 from Nigerian medicinal plant.</title>
        <authorList>
            <person name="Ezeobiora C.E."/>
            <person name="Igbokwe N.H."/>
            <person name="Amin D.H."/>
            <person name="Mendie U.E."/>
        </authorList>
    </citation>
    <scope>NUCLEOTIDE SEQUENCE [LARGE SCALE GENOMIC DNA]</scope>
    <source>
        <strain evidence="6 7">PGLac3</strain>
    </source>
</reference>
<dbReference type="Pfam" id="PF00293">
    <property type="entry name" value="NUDIX"/>
    <property type="match status" value="1"/>
</dbReference>
<dbReference type="SUPFAM" id="SSF55811">
    <property type="entry name" value="Nudix"/>
    <property type="match status" value="1"/>
</dbReference>
<dbReference type="Proteomes" id="UP001564626">
    <property type="component" value="Unassembled WGS sequence"/>
</dbReference>
<evidence type="ECO:0000259" key="5">
    <source>
        <dbReference type="PROSITE" id="PS51462"/>
    </source>
</evidence>
<gene>
    <name evidence="6" type="ORF">AB8O55_03745</name>
</gene>
<evidence type="ECO:0000256" key="3">
    <source>
        <dbReference type="ARBA" id="ARBA00022801"/>
    </source>
</evidence>
<dbReference type="Gene3D" id="6.10.250.1120">
    <property type="match status" value="1"/>
</dbReference>
<evidence type="ECO:0000313" key="6">
    <source>
        <dbReference type="EMBL" id="MEY8038497.1"/>
    </source>
</evidence>
<keyword evidence="7" id="KW-1185">Reference proteome</keyword>
<dbReference type="Pfam" id="PF12535">
    <property type="entry name" value="Nudix_N"/>
    <property type="match status" value="1"/>
</dbReference>
<dbReference type="InterPro" id="IPR020476">
    <property type="entry name" value="Nudix_hydrolase"/>
</dbReference>
<evidence type="ECO:0000313" key="7">
    <source>
        <dbReference type="Proteomes" id="UP001564626"/>
    </source>
</evidence>
<keyword evidence="3 4" id="KW-0378">Hydrolase</keyword>
<dbReference type="Gene3D" id="3.90.79.10">
    <property type="entry name" value="Nucleoside Triphosphate Pyrophosphohydrolase"/>
    <property type="match status" value="1"/>
</dbReference>
<dbReference type="InterPro" id="IPR020084">
    <property type="entry name" value="NUDIX_hydrolase_CS"/>
</dbReference>